<organism evidence="2 3">
    <name type="scientific">Salinisphaera japonica YTM-1</name>
    <dbReference type="NCBI Taxonomy" id="1209778"/>
    <lineage>
        <taxon>Bacteria</taxon>
        <taxon>Pseudomonadati</taxon>
        <taxon>Pseudomonadota</taxon>
        <taxon>Gammaproteobacteria</taxon>
        <taxon>Salinisphaerales</taxon>
        <taxon>Salinisphaeraceae</taxon>
        <taxon>Salinisphaera</taxon>
    </lineage>
</organism>
<accession>A0A423PPZ0</accession>
<name>A0A423PPZ0_9GAMM</name>
<gene>
    <name evidence="2" type="ORF">SAJA_09190</name>
</gene>
<feature type="signal peptide" evidence="1">
    <location>
        <begin position="1"/>
        <end position="25"/>
    </location>
</feature>
<keyword evidence="1" id="KW-0732">Signal</keyword>
<evidence type="ECO:0000313" key="3">
    <source>
        <dbReference type="Proteomes" id="UP000285310"/>
    </source>
</evidence>
<dbReference type="InParanoid" id="A0A423PPZ0"/>
<keyword evidence="3" id="KW-1185">Reference proteome</keyword>
<feature type="chain" id="PRO_5019429268" evidence="1">
    <location>
        <begin position="26"/>
        <end position="201"/>
    </location>
</feature>
<proteinExistence type="predicted"/>
<dbReference type="Proteomes" id="UP000285310">
    <property type="component" value="Unassembled WGS sequence"/>
</dbReference>
<protein>
    <submittedName>
        <fullName evidence="2">Uncharacterized protein</fullName>
    </submittedName>
</protein>
<reference evidence="2 3" key="1">
    <citation type="submission" date="2013-10" db="EMBL/GenBank/DDBJ databases">
        <title>Salinisphaera japonica YTM-1 Genome Sequencing.</title>
        <authorList>
            <person name="Lai Q."/>
            <person name="Li C."/>
            <person name="Shao Z."/>
        </authorList>
    </citation>
    <scope>NUCLEOTIDE SEQUENCE [LARGE SCALE GENOMIC DNA]</scope>
    <source>
        <strain evidence="2 3">YTM-1</strain>
    </source>
</reference>
<sequence>MSSTRVFSAMVAILAGLVVTNTAWALSAGGAKAAEGCERAFMFDGAPVSAQVIAAFEPFISDRSPSIVTEINLSAARHSNEYAAKTQLGPRGQVVADMPDTHYAYHVVGCAHDTFVLETERAPTGGSAVFKSVLFVRLDTRQAYGAAGRHLSRQTFVSVTRRIPMGDRDTAAVTLQGDKLRIGSSRYRDGPLVMRVAGETE</sequence>
<evidence type="ECO:0000256" key="1">
    <source>
        <dbReference type="SAM" id="SignalP"/>
    </source>
</evidence>
<comment type="caution">
    <text evidence="2">The sequence shown here is derived from an EMBL/GenBank/DDBJ whole genome shotgun (WGS) entry which is preliminary data.</text>
</comment>
<evidence type="ECO:0000313" key="2">
    <source>
        <dbReference type="EMBL" id="ROO27591.1"/>
    </source>
</evidence>
<dbReference type="EMBL" id="AYKG01000025">
    <property type="protein sequence ID" value="ROO27591.1"/>
    <property type="molecule type" value="Genomic_DNA"/>
</dbReference>
<dbReference type="RefSeq" id="WP_123658340.1">
    <property type="nucleotide sequence ID" value="NZ_AYKG01000025.1"/>
</dbReference>
<dbReference type="AlphaFoldDB" id="A0A423PPZ0"/>